<sequence>MKVIDWPRDLVEEISLRRVVIFFGSGVSANSLGTDNKTRPPTWKFFLEKAIKKIPKRLQPSLKELVQQSNLLLACDVIREEMGRDKFKQLLRESFHDPGFSASEVHKHLLQLDARFTITPNFDAIYDTYVKKETGNTILVKEYYDDDVAEALRSKYPVVVKLHGSITTPDKLIFTASDYAKARSQSSAVYDLVRALLCTHTFLFLGCGLDDPDIRLLLEDYRYKHAIGGSHYFMISKGSLHPDVLKVVGSSLNLNFIQYENSAGDHKNFGVALNDLVTKVNLARN</sequence>
<name>B0RMG9_XANCB</name>
<evidence type="ECO:0000313" key="1">
    <source>
        <dbReference type="EMBL" id="CAP53782.1"/>
    </source>
</evidence>
<protein>
    <submittedName>
        <fullName evidence="1">Sir2-like protein</fullName>
    </submittedName>
</protein>
<dbReference type="Proteomes" id="UP000001188">
    <property type="component" value="Chromosome"/>
</dbReference>
<dbReference type="KEGG" id="xca:xcc-b100_4409"/>
<evidence type="ECO:0000313" key="2">
    <source>
        <dbReference type="Proteomes" id="UP000001188"/>
    </source>
</evidence>
<accession>B0RMG9</accession>
<gene>
    <name evidence="1" type="ORF">XCCB100_4409</name>
</gene>
<dbReference type="InterPro" id="IPR029035">
    <property type="entry name" value="DHS-like_NAD/FAD-binding_dom"/>
</dbReference>
<organism evidence="1 2">
    <name type="scientific">Xanthomonas campestris pv. campestris (strain B100)</name>
    <dbReference type="NCBI Taxonomy" id="509169"/>
    <lineage>
        <taxon>Bacteria</taxon>
        <taxon>Pseudomonadati</taxon>
        <taxon>Pseudomonadota</taxon>
        <taxon>Gammaproteobacteria</taxon>
        <taxon>Lysobacterales</taxon>
        <taxon>Lysobacteraceae</taxon>
        <taxon>Xanthomonas</taxon>
    </lineage>
</organism>
<dbReference type="AlphaFoldDB" id="B0RMG9"/>
<reference evidence="1 2" key="1">
    <citation type="journal article" date="2008" name="J. Biotechnol.">
        <title>The genome of Xanthomonas campestris pv. campestris B100 and its use for the reconstruction of metabolic pathways involved in xanthan biosynthesis.</title>
        <authorList>
            <person name="Vorholter F.J."/>
            <person name="Schneiker S."/>
            <person name="Goesmann A."/>
            <person name="Krause L."/>
            <person name="Bekel T."/>
            <person name="Kaiser O."/>
            <person name="Linke B."/>
            <person name="Patschkowski T."/>
            <person name="Ruckert C."/>
            <person name="Schmid J."/>
            <person name="Sidhu V.K."/>
            <person name="Sieber V."/>
            <person name="Tauch A."/>
            <person name="Watt S.A."/>
            <person name="Weisshaar B."/>
            <person name="Becker A."/>
            <person name="Niehaus K."/>
            <person name="Puhler A."/>
        </authorList>
    </citation>
    <scope>NUCLEOTIDE SEQUENCE [LARGE SCALE GENOMIC DNA]</scope>
    <source>
        <strain evidence="1 2">B100</strain>
    </source>
</reference>
<dbReference type="HOGENOM" id="CLU_081255_0_0_6"/>
<dbReference type="EMBL" id="AM920689">
    <property type="protein sequence ID" value="CAP53782.1"/>
    <property type="molecule type" value="Genomic_DNA"/>
</dbReference>
<dbReference type="Pfam" id="PF13289">
    <property type="entry name" value="SIR2_2"/>
    <property type="match status" value="1"/>
</dbReference>
<dbReference type="SUPFAM" id="SSF52467">
    <property type="entry name" value="DHS-like NAD/FAD-binding domain"/>
    <property type="match status" value="1"/>
</dbReference>
<proteinExistence type="predicted"/>